<dbReference type="PaxDb" id="4097-A0A1S4B8P8"/>
<dbReference type="Proteomes" id="UP000790787">
    <property type="component" value="Chromosome 5"/>
</dbReference>
<gene>
    <name evidence="3" type="primary">LOC107805690</name>
</gene>
<sequence>MRNHENRPTGSTSLPKEDEVYSHYANRGKGRDHIRGRGHIQGRKFPGVNHPPPKNNFQKWKGKDKKRNAEGSKTKCHRCGGKGHWANIYRIPKYLVELYQASLKNKGPEANLVYDNEFDITHLDVTDFFEHPDKKINHLIGDGSVVRDD</sequence>
<evidence type="ECO:0000313" key="3">
    <source>
        <dbReference type="RefSeq" id="XP_016485249.1"/>
    </source>
</evidence>
<dbReference type="RefSeq" id="XP_016485249.1">
    <property type="nucleotide sequence ID" value="XM_016629763.1"/>
</dbReference>
<name>A0A1S4B8P8_TOBAC</name>
<reference evidence="2" key="1">
    <citation type="journal article" date="2014" name="Nat. Commun.">
        <title>The tobacco genome sequence and its comparison with those of tomato and potato.</title>
        <authorList>
            <person name="Sierro N."/>
            <person name="Battey J.N."/>
            <person name="Ouadi S."/>
            <person name="Bakaher N."/>
            <person name="Bovet L."/>
            <person name="Willig A."/>
            <person name="Goepfert S."/>
            <person name="Peitsch M.C."/>
            <person name="Ivanov N.V."/>
        </authorList>
    </citation>
    <scope>NUCLEOTIDE SEQUENCE [LARGE SCALE GENOMIC DNA]</scope>
</reference>
<feature type="region of interest" description="Disordered" evidence="1">
    <location>
        <begin position="1"/>
        <end position="77"/>
    </location>
</feature>
<evidence type="ECO:0000313" key="2">
    <source>
        <dbReference type="Proteomes" id="UP000790787"/>
    </source>
</evidence>
<keyword evidence="2" id="KW-1185">Reference proteome</keyword>
<dbReference type="AlphaFoldDB" id="A0A1S4B8P8"/>
<dbReference type="KEGG" id="nta:107805690"/>
<dbReference type="GeneID" id="107805690"/>
<evidence type="ECO:0000256" key="1">
    <source>
        <dbReference type="SAM" id="MobiDB-lite"/>
    </source>
</evidence>
<proteinExistence type="predicted"/>
<organism evidence="2 3">
    <name type="scientific">Nicotiana tabacum</name>
    <name type="common">Common tobacco</name>
    <dbReference type="NCBI Taxonomy" id="4097"/>
    <lineage>
        <taxon>Eukaryota</taxon>
        <taxon>Viridiplantae</taxon>
        <taxon>Streptophyta</taxon>
        <taxon>Embryophyta</taxon>
        <taxon>Tracheophyta</taxon>
        <taxon>Spermatophyta</taxon>
        <taxon>Magnoliopsida</taxon>
        <taxon>eudicotyledons</taxon>
        <taxon>Gunneridae</taxon>
        <taxon>Pentapetalae</taxon>
        <taxon>asterids</taxon>
        <taxon>lamiids</taxon>
        <taxon>Solanales</taxon>
        <taxon>Solanaceae</taxon>
        <taxon>Nicotianoideae</taxon>
        <taxon>Nicotianeae</taxon>
        <taxon>Nicotiana</taxon>
    </lineage>
</organism>
<reference evidence="3" key="2">
    <citation type="submission" date="2025-08" db="UniProtKB">
        <authorList>
            <consortium name="RefSeq"/>
        </authorList>
    </citation>
    <scope>IDENTIFICATION</scope>
    <source>
        <tissue evidence="3">Leaf</tissue>
    </source>
</reference>
<accession>A0A1S4B8P8</accession>
<dbReference type="PANTHER" id="PTHR33325:SF5">
    <property type="entry name" value="TRANSCRIPTION FACTOR INTERACTOR AND REGULATOR CCHC(ZN) FAMILY"/>
    <property type="match status" value="1"/>
</dbReference>
<protein>
    <submittedName>
        <fullName evidence="3">Uncharacterized protein LOC107805690</fullName>
    </submittedName>
</protein>
<dbReference type="PANTHER" id="PTHR33325">
    <property type="entry name" value="ZINC FINGER, CCHC-TYPE-RELATED"/>
    <property type="match status" value="1"/>
</dbReference>
<dbReference type="OrthoDB" id="1299025at2759"/>